<evidence type="ECO:0000256" key="1">
    <source>
        <dbReference type="SAM" id="SignalP"/>
    </source>
</evidence>
<reference evidence="2 3" key="1">
    <citation type="submission" date="2024-01" db="EMBL/GenBank/DDBJ databases">
        <title>The genomes of 5 underutilized Papilionoideae crops provide insights into root nodulation and disease resistanc.</title>
        <authorList>
            <person name="Jiang F."/>
        </authorList>
    </citation>
    <scope>NUCLEOTIDE SEQUENCE [LARGE SCALE GENOMIC DNA]</scope>
    <source>
        <strain evidence="2">JINMINGXINNONG_FW02</strain>
        <tissue evidence="2">Leaves</tissue>
    </source>
</reference>
<dbReference type="AlphaFoldDB" id="A0AAN9M6N5"/>
<feature type="chain" id="PRO_5042916236" evidence="1">
    <location>
        <begin position="26"/>
        <end position="114"/>
    </location>
</feature>
<sequence>MMVLIKNTAACVLLVFLCAAWLSTARFNPKGVAVNEIPDVKASVATRVTESSTVKSIATMDEGKLKKRSGKLLMSKYGKVKSSSIPEAKGSAASTFAFTADYHRPVHHPPKNNK</sequence>
<organism evidence="2 3">
    <name type="scientific">Phaseolus coccineus</name>
    <name type="common">Scarlet runner bean</name>
    <name type="synonym">Phaseolus multiflorus</name>
    <dbReference type="NCBI Taxonomy" id="3886"/>
    <lineage>
        <taxon>Eukaryota</taxon>
        <taxon>Viridiplantae</taxon>
        <taxon>Streptophyta</taxon>
        <taxon>Embryophyta</taxon>
        <taxon>Tracheophyta</taxon>
        <taxon>Spermatophyta</taxon>
        <taxon>Magnoliopsida</taxon>
        <taxon>eudicotyledons</taxon>
        <taxon>Gunneridae</taxon>
        <taxon>Pentapetalae</taxon>
        <taxon>rosids</taxon>
        <taxon>fabids</taxon>
        <taxon>Fabales</taxon>
        <taxon>Fabaceae</taxon>
        <taxon>Papilionoideae</taxon>
        <taxon>50 kb inversion clade</taxon>
        <taxon>NPAAA clade</taxon>
        <taxon>indigoferoid/millettioid clade</taxon>
        <taxon>Phaseoleae</taxon>
        <taxon>Phaseolus</taxon>
    </lineage>
</organism>
<comment type="caution">
    <text evidence="2">The sequence shown here is derived from an EMBL/GenBank/DDBJ whole genome shotgun (WGS) entry which is preliminary data.</text>
</comment>
<accession>A0AAN9M6N5</accession>
<keyword evidence="3" id="KW-1185">Reference proteome</keyword>
<protein>
    <submittedName>
        <fullName evidence="2">Uncharacterized protein</fullName>
    </submittedName>
</protein>
<evidence type="ECO:0000313" key="2">
    <source>
        <dbReference type="EMBL" id="KAK7348822.1"/>
    </source>
</evidence>
<dbReference type="EMBL" id="JAYMYR010000008">
    <property type="protein sequence ID" value="KAK7348822.1"/>
    <property type="molecule type" value="Genomic_DNA"/>
</dbReference>
<proteinExistence type="predicted"/>
<feature type="signal peptide" evidence="1">
    <location>
        <begin position="1"/>
        <end position="25"/>
    </location>
</feature>
<dbReference type="Proteomes" id="UP001374584">
    <property type="component" value="Unassembled WGS sequence"/>
</dbReference>
<keyword evidence="1" id="KW-0732">Signal</keyword>
<evidence type="ECO:0000313" key="3">
    <source>
        <dbReference type="Proteomes" id="UP001374584"/>
    </source>
</evidence>
<gene>
    <name evidence="2" type="ORF">VNO80_23525</name>
</gene>
<name>A0AAN9M6N5_PHACN</name>